<dbReference type="PANTHER" id="PTHR12876">
    <property type="entry name" value="N4BP1-RELATED"/>
    <property type="match status" value="1"/>
</dbReference>
<feature type="region of interest" description="Disordered" evidence="1">
    <location>
        <begin position="306"/>
        <end position="368"/>
    </location>
</feature>
<dbReference type="InterPro" id="IPR021869">
    <property type="entry name" value="RNase_Zc3h12_NYN"/>
</dbReference>
<protein>
    <recommendedName>
        <fullName evidence="2">RNase NYN domain-containing protein</fullName>
    </recommendedName>
</protein>
<comment type="caution">
    <text evidence="3">The sequence shown here is derived from an EMBL/GenBank/DDBJ whole genome shotgun (WGS) entry which is preliminary data.</text>
</comment>
<dbReference type="EMBL" id="CANHGI010000003">
    <property type="protein sequence ID" value="CAI5446099.1"/>
    <property type="molecule type" value="Genomic_DNA"/>
</dbReference>
<dbReference type="Proteomes" id="UP001152747">
    <property type="component" value="Unassembled WGS sequence"/>
</dbReference>
<dbReference type="GO" id="GO:0003729">
    <property type="term" value="F:mRNA binding"/>
    <property type="evidence" value="ECO:0007669"/>
    <property type="project" value="TreeGrafter"/>
</dbReference>
<dbReference type="AlphaFoldDB" id="A0A9P1IIJ2"/>
<feature type="compositionally biased region" description="Polar residues" evidence="1">
    <location>
        <begin position="337"/>
        <end position="348"/>
    </location>
</feature>
<dbReference type="GO" id="GO:0036464">
    <property type="term" value="C:cytoplasmic ribonucleoprotein granule"/>
    <property type="evidence" value="ECO:0007669"/>
    <property type="project" value="TreeGrafter"/>
</dbReference>
<feature type="region of interest" description="Disordered" evidence="1">
    <location>
        <begin position="259"/>
        <end position="280"/>
    </location>
</feature>
<evidence type="ECO:0000259" key="2">
    <source>
        <dbReference type="Pfam" id="PF11977"/>
    </source>
</evidence>
<dbReference type="Gene3D" id="3.40.50.11980">
    <property type="match status" value="1"/>
</dbReference>
<dbReference type="InterPro" id="IPR051101">
    <property type="entry name" value="ZC3H12/N4BP1_RNase_Reg"/>
</dbReference>
<dbReference type="GO" id="GO:0005634">
    <property type="term" value="C:nucleus"/>
    <property type="evidence" value="ECO:0007669"/>
    <property type="project" value="TreeGrafter"/>
</dbReference>
<gene>
    <name evidence="3" type="ORF">CAMP_LOCUS8736</name>
</gene>
<dbReference type="Pfam" id="PF11977">
    <property type="entry name" value="RNase_Zc3h12a"/>
    <property type="match status" value="1"/>
</dbReference>
<evidence type="ECO:0000313" key="3">
    <source>
        <dbReference type="EMBL" id="CAI5446099.1"/>
    </source>
</evidence>
<dbReference type="OrthoDB" id="392925at2759"/>
<evidence type="ECO:0000313" key="4">
    <source>
        <dbReference type="Proteomes" id="UP001152747"/>
    </source>
</evidence>
<feature type="domain" description="RNase NYN" evidence="2">
    <location>
        <begin position="54"/>
        <end position="206"/>
    </location>
</feature>
<proteinExistence type="predicted"/>
<dbReference type="PANTHER" id="PTHR12876:SF40">
    <property type="entry name" value="RNASE NYN DOMAIN-CONTAINING PROTEIN"/>
    <property type="match status" value="1"/>
</dbReference>
<name>A0A9P1IIJ2_9PELO</name>
<keyword evidence="4" id="KW-1185">Reference proteome</keyword>
<sequence length="482" mass="54606">MNNNIATIGGIDNSQNGANIQNIGNGAGGWESSLSVLANEQTGIIRQRQGVTLLRPVFMNAVEVGYSYAHCDRDKKLNVRGVTIALWHFICRGHQAIALLPYCFKNYAEKSSRYSELMMLYRLNLIEFTPGYGSEKYAEVNRIMVNRAFETGGCIVARSQMQGITDNKTNLINVVEQRLLMPTFNGDDIMFPIDGPLGRNGPTLKQTLECEQTNSDWRSCSEHQLLYSDQKHWLEKLAMLVSEKTNWIRMSQMLQSTTDIQPNIDDSPNPFETSNTNTRSEPVVSTLFQQHPVPLMQQTITIPPSIQQTTHQIKTSHPIPIRLALRNPGPRRRSSKHTNSTDSNNSIRSAFEMNHSPTSNDDSEATPEQYSDELLELLRQEEEIRRKANEQRKNDEILAKLSQIFGYSKSSRVMRKYENIRSFCQLVEKCIQENEEEGDDQDFQIPPSDDLIDFSSDVPSIMGQTNLDPANTSSNLPLDLLL</sequence>
<reference evidence="3" key="1">
    <citation type="submission" date="2022-11" db="EMBL/GenBank/DDBJ databases">
        <authorList>
            <person name="Kikuchi T."/>
        </authorList>
    </citation>
    <scope>NUCLEOTIDE SEQUENCE</scope>
    <source>
        <strain evidence="3">PS1010</strain>
    </source>
</reference>
<organism evidence="3 4">
    <name type="scientific">Caenorhabditis angaria</name>
    <dbReference type="NCBI Taxonomy" id="860376"/>
    <lineage>
        <taxon>Eukaryota</taxon>
        <taxon>Metazoa</taxon>
        <taxon>Ecdysozoa</taxon>
        <taxon>Nematoda</taxon>
        <taxon>Chromadorea</taxon>
        <taxon>Rhabditida</taxon>
        <taxon>Rhabditina</taxon>
        <taxon>Rhabditomorpha</taxon>
        <taxon>Rhabditoidea</taxon>
        <taxon>Rhabditidae</taxon>
        <taxon>Peloderinae</taxon>
        <taxon>Caenorhabditis</taxon>
    </lineage>
</organism>
<dbReference type="GO" id="GO:0004521">
    <property type="term" value="F:RNA endonuclease activity"/>
    <property type="evidence" value="ECO:0007669"/>
    <property type="project" value="TreeGrafter"/>
</dbReference>
<evidence type="ECO:0000256" key="1">
    <source>
        <dbReference type="SAM" id="MobiDB-lite"/>
    </source>
</evidence>
<accession>A0A9P1IIJ2</accession>